<keyword evidence="2" id="KW-1185">Reference proteome</keyword>
<protein>
    <submittedName>
        <fullName evidence="1">Uncharacterized protein</fullName>
    </submittedName>
</protein>
<dbReference type="Pfam" id="PF14388">
    <property type="entry name" value="DUF4419"/>
    <property type="match status" value="2"/>
</dbReference>
<dbReference type="OrthoDB" id="9978173at2759"/>
<dbReference type="PANTHER" id="PTHR31252:SF11">
    <property type="entry name" value="DUF4419 DOMAIN-CONTAINING PROTEIN"/>
    <property type="match status" value="1"/>
</dbReference>
<evidence type="ECO:0000313" key="1">
    <source>
        <dbReference type="EMBL" id="KFH63081.1"/>
    </source>
</evidence>
<organism evidence="1 2">
    <name type="scientific">Podila verticillata NRRL 6337</name>
    <dbReference type="NCBI Taxonomy" id="1069443"/>
    <lineage>
        <taxon>Eukaryota</taxon>
        <taxon>Fungi</taxon>
        <taxon>Fungi incertae sedis</taxon>
        <taxon>Mucoromycota</taxon>
        <taxon>Mortierellomycotina</taxon>
        <taxon>Mortierellomycetes</taxon>
        <taxon>Mortierellales</taxon>
        <taxon>Mortierellaceae</taxon>
        <taxon>Podila</taxon>
    </lineage>
</organism>
<dbReference type="EMBL" id="KN042429">
    <property type="protein sequence ID" value="KFH63081.1"/>
    <property type="molecule type" value="Genomic_DNA"/>
</dbReference>
<name>A0A086TMA4_9FUNG</name>
<proteinExistence type="predicted"/>
<dbReference type="PANTHER" id="PTHR31252">
    <property type="entry name" value="DUF4419 DOMAIN-CONTAINING PROTEIN"/>
    <property type="match status" value="1"/>
</dbReference>
<gene>
    <name evidence="1" type="ORF">MVEG_11118</name>
</gene>
<dbReference type="AlphaFoldDB" id="A0A086TMA4"/>
<reference evidence="1 2" key="1">
    <citation type="submission" date="2011-02" db="EMBL/GenBank/DDBJ databases">
        <title>The Genome Sequence of Mortierella verticillata NRRL 6337.</title>
        <authorList>
            <consortium name="The Broad Institute Genome Sequencing Platform"/>
            <person name="Russ C."/>
            <person name="Cuomo C."/>
            <person name="Burger G."/>
            <person name="Gray M.W."/>
            <person name="Holland P.W.H."/>
            <person name="King N."/>
            <person name="Lang F.B.F."/>
            <person name="Roger A.J."/>
            <person name="Ruiz-Trillo I."/>
            <person name="Young S.K."/>
            <person name="Zeng Q."/>
            <person name="Gargeya S."/>
            <person name="Alvarado L."/>
            <person name="Berlin A."/>
            <person name="Chapman S.B."/>
            <person name="Chen Z."/>
            <person name="Freedman E."/>
            <person name="Gellesch M."/>
            <person name="Goldberg J."/>
            <person name="Griggs A."/>
            <person name="Gujja S."/>
            <person name="Heilman E."/>
            <person name="Heiman D."/>
            <person name="Howarth C."/>
            <person name="Mehta T."/>
            <person name="Neiman D."/>
            <person name="Pearson M."/>
            <person name="Roberts A."/>
            <person name="Saif S."/>
            <person name="Shea T."/>
            <person name="Shenoy N."/>
            <person name="Sisk P."/>
            <person name="Stolte C."/>
            <person name="Sykes S."/>
            <person name="White J."/>
            <person name="Yandava C."/>
            <person name="Haas B."/>
            <person name="Nusbaum C."/>
            <person name="Birren B."/>
        </authorList>
    </citation>
    <scope>NUCLEOTIDE SEQUENCE [LARGE SCALE GENOMIC DNA]</scope>
    <source>
        <strain evidence="1 2">NRRL 6337</strain>
    </source>
</reference>
<dbReference type="InterPro" id="IPR025533">
    <property type="entry name" value="DUF4419"/>
</dbReference>
<accession>A0A086TMA4</accession>
<dbReference type="Proteomes" id="UP000243308">
    <property type="component" value="Unassembled WGS sequence"/>
</dbReference>
<evidence type="ECO:0000313" key="2">
    <source>
        <dbReference type="Proteomes" id="UP000243308"/>
    </source>
</evidence>
<sequence length="408" mass="46212">MPVTTNPSNVSLETVNTRYSKPEAAEYYINSPYAIVERDKALQKKKGKVFRCPFPLPSKESSEKDLLISATNNNGFVDTALKAYNEHHHLVIRPNDVWISILSQFNFFVNANAEKLRHLFVAHEGQKELSVQTSGPLHLWDFGNLAVQMGELIQEHVLDPELREWIMPDFTTTTTDDRIITSVIMMSTLKKYFKYRMFKMCGLPAVTLLGEKDDWEKLLVRIEKLTEYGEETTQWHNLLKAVLTNFVETFNNPAFEETKDFWNKSRIVIGAVVARPLSPVGSQRDTAFHSVQTGDIPAGYADVSVLHDDNGKKTKAVMVAGLVGIRVTGNHDTVQPQPAWCISEDALEEDSSVVVVQPDPAPELEDLQCVSIGIDDNSLPKISPHQHIEFLDKLKEHKRSQEHQQYQT</sequence>